<organism evidence="2 3">
    <name type="scientific">Paramicrosporidium saccamoebae</name>
    <dbReference type="NCBI Taxonomy" id="1246581"/>
    <lineage>
        <taxon>Eukaryota</taxon>
        <taxon>Fungi</taxon>
        <taxon>Fungi incertae sedis</taxon>
        <taxon>Cryptomycota</taxon>
        <taxon>Cryptomycota incertae sedis</taxon>
        <taxon>Paramicrosporidium</taxon>
    </lineage>
</organism>
<dbReference type="InterPro" id="IPR011022">
    <property type="entry name" value="Arrestin_C-like"/>
</dbReference>
<dbReference type="Proteomes" id="UP000240830">
    <property type="component" value="Unassembled WGS sequence"/>
</dbReference>
<protein>
    <recommendedName>
        <fullName evidence="1">Arrestin C-terminal-like domain-containing protein</fullName>
    </recommendedName>
</protein>
<evidence type="ECO:0000313" key="3">
    <source>
        <dbReference type="Proteomes" id="UP000240830"/>
    </source>
</evidence>
<dbReference type="Pfam" id="PF02752">
    <property type="entry name" value="Arrestin_C"/>
    <property type="match status" value="1"/>
</dbReference>
<reference evidence="2 3" key="1">
    <citation type="submission" date="2016-10" db="EMBL/GenBank/DDBJ databases">
        <title>The genome of Paramicrosporidium saccamoebae is the missing link in understanding Cryptomycota and Microsporidia evolution.</title>
        <authorList>
            <person name="Quandt C.A."/>
            <person name="Beaudet D."/>
            <person name="Corsaro D."/>
            <person name="Michel R."/>
            <person name="Corradi N."/>
            <person name="James T."/>
        </authorList>
    </citation>
    <scope>NUCLEOTIDE SEQUENCE [LARGE SCALE GENOMIC DNA]</scope>
    <source>
        <strain evidence="2 3">KSL3</strain>
    </source>
</reference>
<dbReference type="EMBL" id="MTSL01000169">
    <property type="protein sequence ID" value="PJF17599.1"/>
    <property type="molecule type" value="Genomic_DNA"/>
</dbReference>
<comment type="caution">
    <text evidence="2">The sequence shown here is derived from an EMBL/GenBank/DDBJ whole genome shotgun (WGS) entry which is preliminary data.</text>
</comment>
<dbReference type="InterPro" id="IPR014756">
    <property type="entry name" value="Ig_E-set"/>
</dbReference>
<keyword evidence="3" id="KW-1185">Reference proteome</keyword>
<accession>A0A2H9TIM3</accession>
<evidence type="ECO:0000259" key="1">
    <source>
        <dbReference type="SMART" id="SM01017"/>
    </source>
</evidence>
<dbReference type="AlphaFoldDB" id="A0A2H9TIM3"/>
<gene>
    <name evidence="2" type="ORF">PSACC_02605</name>
</gene>
<evidence type="ECO:0000313" key="2">
    <source>
        <dbReference type="EMBL" id="PJF17599.1"/>
    </source>
</evidence>
<sequence length="286" mass="31749">MFTLEEAMQESDFIEDRVLRAKFRFNLPKNLPPALSFSDLATSSVPKTNFWLDSASGVHYTLIASIEPLTQDLLRIMDADKMSASKSTGASIDYFTHIPVDFSQTEHDHTKFQTSLRVRVDPFLEQSMLHRGPLVETSTKKIPGESFFSESKAVALTVNIDQYVIIIGNAFPILLSVENSSSREIEKLVPCLISKVSFGDKAANFEYVACAGQEMDLSVAPGDTVEDAMYWFKISPDVRIPSSYHTSLFKVSYEILIKACLSGGHIVEVNSVPLLILLGARSRVLS</sequence>
<dbReference type="InterPro" id="IPR014752">
    <property type="entry name" value="Arrestin-like_C"/>
</dbReference>
<feature type="domain" description="Arrestin C-terminal-like" evidence="1">
    <location>
        <begin position="150"/>
        <end position="280"/>
    </location>
</feature>
<name>A0A2H9TIM3_9FUNG</name>
<proteinExistence type="predicted"/>
<dbReference type="SUPFAM" id="SSF81296">
    <property type="entry name" value="E set domains"/>
    <property type="match status" value="1"/>
</dbReference>
<dbReference type="SMART" id="SM01017">
    <property type="entry name" value="Arrestin_C"/>
    <property type="match status" value="1"/>
</dbReference>
<dbReference type="Gene3D" id="2.60.40.640">
    <property type="match status" value="1"/>
</dbReference>